<keyword evidence="4" id="KW-0804">Transcription</keyword>
<evidence type="ECO:0000313" key="7">
    <source>
        <dbReference type="Proteomes" id="UP000270661"/>
    </source>
</evidence>
<dbReference type="PRINTS" id="PR00039">
    <property type="entry name" value="HTHLYSR"/>
</dbReference>
<organism evidence="6 7">
    <name type="scientific">Pseudomonas corrugata</name>
    <dbReference type="NCBI Taxonomy" id="47879"/>
    <lineage>
        <taxon>Bacteria</taxon>
        <taxon>Pseudomonadati</taxon>
        <taxon>Pseudomonadota</taxon>
        <taxon>Gammaproteobacteria</taxon>
        <taxon>Pseudomonadales</taxon>
        <taxon>Pseudomonadaceae</taxon>
        <taxon>Pseudomonas</taxon>
    </lineage>
</organism>
<dbReference type="PANTHER" id="PTHR30537">
    <property type="entry name" value="HTH-TYPE TRANSCRIPTIONAL REGULATOR"/>
    <property type="match status" value="1"/>
</dbReference>
<dbReference type="InterPro" id="IPR058163">
    <property type="entry name" value="LysR-type_TF_proteobact-type"/>
</dbReference>
<feature type="domain" description="HTH lysR-type" evidence="5">
    <location>
        <begin position="15"/>
        <end position="72"/>
    </location>
</feature>
<comment type="caution">
    <text evidence="6">The sequence shown here is derived from an EMBL/GenBank/DDBJ whole genome shotgun (WGS) entry which is preliminary data.</text>
</comment>
<dbReference type="Pfam" id="PF03466">
    <property type="entry name" value="LysR_substrate"/>
    <property type="match status" value="1"/>
</dbReference>
<dbReference type="SUPFAM" id="SSF46785">
    <property type="entry name" value="Winged helix' DNA-binding domain"/>
    <property type="match status" value="1"/>
</dbReference>
<gene>
    <name evidence="6" type="ORF">ALQ77_01315</name>
</gene>
<evidence type="ECO:0000259" key="5">
    <source>
        <dbReference type="PROSITE" id="PS50931"/>
    </source>
</evidence>
<keyword evidence="3" id="KW-0238">DNA-binding</keyword>
<evidence type="ECO:0000256" key="3">
    <source>
        <dbReference type="ARBA" id="ARBA00023125"/>
    </source>
</evidence>
<dbReference type="GO" id="GO:0043565">
    <property type="term" value="F:sequence-specific DNA binding"/>
    <property type="evidence" value="ECO:0007669"/>
    <property type="project" value="TreeGrafter"/>
</dbReference>
<evidence type="ECO:0000313" key="6">
    <source>
        <dbReference type="EMBL" id="RMM53910.1"/>
    </source>
</evidence>
<comment type="similarity">
    <text evidence="1">Belongs to the LysR transcriptional regulatory family.</text>
</comment>
<dbReference type="STRING" id="47879.AXG94_06845"/>
<reference evidence="6 7" key="1">
    <citation type="submission" date="2018-08" db="EMBL/GenBank/DDBJ databases">
        <title>Recombination of ecologically and evolutionarily significant loci maintains genetic cohesion in the Pseudomonas syringae species complex.</title>
        <authorList>
            <person name="Dillon M."/>
            <person name="Thakur S."/>
            <person name="Almeida R.N.D."/>
            <person name="Weir B.S."/>
            <person name="Guttman D.S."/>
        </authorList>
    </citation>
    <scope>NUCLEOTIDE SEQUENCE [LARGE SCALE GENOMIC DNA]</scope>
    <source>
        <strain evidence="6 7">NCPPB2445</strain>
    </source>
</reference>
<protein>
    <recommendedName>
        <fullName evidence="5">HTH lysR-type domain-containing protein</fullName>
    </recommendedName>
</protein>
<dbReference type="SUPFAM" id="SSF53850">
    <property type="entry name" value="Periplasmic binding protein-like II"/>
    <property type="match status" value="1"/>
</dbReference>
<keyword evidence="2" id="KW-0805">Transcription regulation</keyword>
<accession>A0A3M3EWC3</accession>
<dbReference type="InterPro" id="IPR036390">
    <property type="entry name" value="WH_DNA-bd_sf"/>
</dbReference>
<dbReference type="PANTHER" id="PTHR30537:SF74">
    <property type="entry name" value="HTH-TYPE TRANSCRIPTIONAL REGULATOR TRPI"/>
    <property type="match status" value="1"/>
</dbReference>
<evidence type="ECO:0000256" key="1">
    <source>
        <dbReference type="ARBA" id="ARBA00009437"/>
    </source>
</evidence>
<evidence type="ECO:0000256" key="2">
    <source>
        <dbReference type="ARBA" id="ARBA00023015"/>
    </source>
</evidence>
<dbReference type="FunFam" id="1.10.10.10:FF:000001">
    <property type="entry name" value="LysR family transcriptional regulator"/>
    <property type="match status" value="1"/>
</dbReference>
<dbReference type="RefSeq" id="WP_024776852.1">
    <property type="nucleotide sequence ID" value="NZ_CP014262.1"/>
</dbReference>
<sequence>MARNAPPDQALMKMPSFKAMRSFVAAARYRNFTRAAEALCVTQAAISRQIRDLETYLGTELLIRTGRELKLTPSGAALFDAAQLSLLNIFQATERIRRKKSEKHILTLCCTPAMSTLWLSHKLKDFFSANPDIDLNVITTQHFLTMEPGINPDIFIAKSSEHYPGYLRQALFHEVIYPVCTPRYLETHPELRTLEGVRNSTLLDLNPYGRSQQSEQIDWNVWFAYQSHDLQLPVSDSPHYFSSNDYSLLLQMTLDDQGVALGWDHLVRHLVQQGRLVRPVAEELSLRESIQYLMINEDKKEDPACVRLKGWLVDQFQS</sequence>
<dbReference type="GeneID" id="55644072"/>
<dbReference type="InterPro" id="IPR000847">
    <property type="entry name" value="LysR_HTH_N"/>
</dbReference>
<evidence type="ECO:0000256" key="4">
    <source>
        <dbReference type="ARBA" id="ARBA00023163"/>
    </source>
</evidence>
<dbReference type="Gene3D" id="3.40.190.10">
    <property type="entry name" value="Periplasmic binding protein-like II"/>
    <property type="match status" value="2"/>
</dbReference>
<proteinExistence type="inferred from homology"/>
<dbReference type="Proteomes" id="UP000270661">
    <property type="component" value="Unassembled WGS sequence"/>
</dbReference>
<dbReference type="PROSITE" id="PS50931">
    <property type="entry name" value="HTH_LYSR"/>
    <property type="match status" value="1"/>
</dbReference>
<dbReference type="Gene3D" id="1.10.10.10">
    <property type="entry name" value="Winged helix-like DNA-binding domain superfamily/Winged helix DNA-binding domain"/>
    <property type="match status" value="1"/>
</dbReference>
<dbReference type="AlphaFoldDB" id="A0A3M3EWC3"/>
<dbReference type="InterPro" id="IPR005119">
    <property type="entry name" value="LysR_subst-bd"/>
</dbReference>
<dbReference type="KEGG" id="pcg:AXG94_06845"/>
<dbReference type="InterPro" id="IPR036388">
    <property type="entry name" value="WH-like_DNA-bd_sf"/>
</dbReference>
<dbReference type="EMBL" id="RBOJ01000025">
    <property type="protein sequence ID" value="RMM53910.1"/>
    <property type="molecule type" value="Genomic_DNA"/>
</dbReference>
<keyword evidence="7" id="KW-1185">Reference proteome</keyword>
<dbReference type="GO" id="GO:0006351">
    <property type="term" value="P:DNA-templated transcription"/>
    <property type="evidence" value="ECO:0007669"/>
    <property type="project" value="TreeGrafter"/>
</dbReference>
<dbReference type="GO" id="GO:0003700">
    <property type="term" value="F:DNA-binding transcription factor activity"/>
    <property type="evidence" value="ECO:0007669"/>
    <property type="project" value="InterPro"/>
</dbReference>
<name>A0A3M3EWC3_9PSED</name>
<dbReference type="Pfam" id="PF00126">
    <property type="entry name" value="HTH_1"/>
    <property type="match status" value="1"/>
</dbReference>